<sequence length="329" mass="36131">MPPHTGYPILEERTLPPPRRRLGLFTRRDPGELPDAPPGTVLVFAVNGGYKAYTDSGHLRGSEDAVVEARSVSVVYVRNRRVRVDVELPSGDMGYSFLLRATFECRVTDPEAVVAAGLDDAATVLHHHLRNDTELMELGKGARVEDVHALSATVSGRVRAYLEFYPARLPGTEARLADVAVLPPNDILHHGQRIKQLGWEQERKVLEWAIENRDVARIEEIFRRGAEAAAALAASRGELQLGDAVSIAREAEVNRVKYLTDLIERLPEGSLDFLPIDTQVLVNKVMKSVAGVEPFADSPTDADRPRAVENKQAGAGDDGPRMIGLEDLD</sequence>
<dbReference type="RefSeq" id="WP_344858934.1">
    <property type="nucleotide sequence ID" value="NZ_BAAAUT010000016.1"/>
</dbReference>
<evidence type="ECO:0000313" key="2">
    <source>
        <dbReference type="EMBL" id="GAA3133236.1"/>
    </source>
</evidence>
<proteinExistence type="predicted"/>
<dbReference type="EMBL" id="BAAAUT010000016">
    <property type="protein sequence ID" value="GAA3133236.1"/>
    <property type="molecule type" value="Genomic_DNA"/>
</dbReference>
<comment type="caution">
    <text evidence="2">The sequence shown here is derived from an EMBL/GenBank/DDBJ whole genome shotgun (WGS) entry which is preliminary data.</text>
</comment>
<evidence type="ECO:0000256" key="1">
    <source>
        <dbReference type="SAM" id="MobiDB-lite"/>
    </source>
</evidence>
<reference evidence="3" key="1">
    <citation type="journal article" date="2019" name="Int. J. Syst. Evol. Microbiol.">
        <title>The Global Catalogue of Microorganisms (GCM) 10K type strain sequencing project: providing services to taxonomists for standard genome sequencing and annotation.</title>
        <authorList>
            <consortium name="The Broad Institute Genomics Platform"/>
            <consortium name="The Broad Institute Genome Sequencing Center for Infectious Disease"/>
            <person name="Wu L."/>
            <person name="Ma J."/>
        </authorList>
    </citation>
    <scope>NUCLEOTIDE SEQUENCE [LARGE SCALE GENOMIC DNA]</scope>
    <source>
        <strain evidence="3">JCM 9373</strain>
    </source>
</reference>
<evidence type="ECO:0008006" key="4">
    <source>
        <dbReference type="Google" id="ProtNLM"/>
    </source>
</evidence>
<name>A0ABP6N179_9ACTN</name>
<protein>
    <recommendedName>
        <fullName evidence="4">Band 7 domain-containing protein</fullName>
    </recommendedName>
</protein>
<keyword evidence="3" id="KW-1185">Reference proteome</keyword>
<feature type="region of interest" description="Disordered" evidence="1">
    <location>
        <begin position="294"/>
        <end position="329"/>
    </location>
</feature>
<organism evidence="2 3">
    <name type="scientific">Planomonospora alba</name>
    <dbReference type="NCBI Taxonomy" id="161354"/>
    <lineage>
        <taxon>Bacteria</taxon>
        <taxon>Bacillati</taxon>
        <taxon>Actinomycetota</taxon>
        <taxon>Actinomycetes</taxon>
        <taxon>Streptosporangiales</taxon>
        <taxon>Streptosporangiaceae</taxon>
        <taxon>Planomonospora</taxon>
    </lineage>
</organism>
<evidence type="ECO:0000313" key="3">
    <source>
        <dbReference type="Proteomes" id="UP001500320"/>
    </source>
</evidence>
<gene>
    <name evidence="2" type="ORF">GCM10010466_24830</name>
</gene>
<accession>A0ABP6N179</accession>
<dbReference type="Proteomes" id="UP001500320">
    <property type="component" value="Unassembled WGS sequence"/>
</dbReference>